<dbReference type="eggNOG" id="ENOG502QTUZ">
    <property type="taxonomic scope" value="Eukaryota"/>
</dbReference>
<keyword evidence="1" id="KW-0812">Transmembrane</keyword>
<evidence type="ECO:0000313" key="3">
    <source>
        <dbReference type="Proteomes" id="UP000001542"/>
    </source>
</evidence>
<dbReference type="Proteomes" id="UP000001542">
    <property type="component" value="Unassembled WGS sequence"/>
</dbReference>
<name>A2EP05_TRIV3</name>
<dbReference type="KEGG" id="tva:4763477"/>
<feature type="transmembrane region" description="Helical" evidence="1">
    <location>
        <begin position="33"/>
        <end position="60"/>
    </location>
</feature>
<dbReference type="OrthoDB" id="272512at2759"/>
<keyword evidence="3" id="KW-1185">Reference proteome</keyword>
<dbReference type="VEuPathDB" id="TrichDB:TVAG_263790"/>
<sequence length="316" mass="36067">MEKFGAWRDKVSGVGPFLPRTKPESTIATIGRWIFGICKLTIFVLIMIQSWINLLISYYFPIHFIGRFYTRAHSFITYYLVMILFGEYWTSIVPTPLVKRLVDEKWSKPGSGDVIFTHLTSYINLLWLQFKLSPVFAIPVDEEHCVVCGIHNIMITILRHKNLREGSLVRIEKVIADARKYKRGPVVFLCEGAPTNSEGILKFQPFKAKLPEDTKIQVLGFVRPFTGLSPNYTAGNGLVHLIKNLGHIYVSCTVLVALDADVGLPKDDLINPEFVEKMRTVLSRLTKLPTVDIDANAYLSFVEEYYKSKDRAKKFD</sequence>
<gene>
    <name evidence="2" type="ORF">TVAG_263790</name>
</gene>
<evidence type="ECO:0000256" key="1">
    <source>
        <dbReference type="SAM" id="Phobius"/>
    </source>
</evidence>
<keyword evidence="1" id="KW-1133">Transmembrane helix</keyword>
<keyword evidence="1" id="KW-0472">Membrane</keyword>
<accession>A2EP05</accession>
<dbReference type="OMA" id="LWKNEIF"/>
<protein>
    <recommendedName>
        <fullName evidence="4">Phospholipid/glycerol acyltransferase domain-containing protein</fullName>
    </recommendedName>
</protein>
<evidence type="ECO:0008006" key="4">
    <source>
        <dbReference type="Google" id="ProtNLM"/>
    </source>
</evidence>
<dbReference type="RefSeq" id="XP_001317832.1">
    <property type="nucleotide sequence ID" value="XM_001317797.1"/>
</dbReference>
<feature type="transmembrane region" description="Helical" evidence="1">
    <location>
        <begin position="72"/>
        <end position="90"/>
    </location>
</feature>
<dbReference type="AlphaFoldDB" id="A2EP05"/>
<dbReference type="VEuPathDB" id="TrichDB:TVAGG3_0945540"/>
<dbReference type="EMBL" id="DS113444">
    <property type="protein sequence ID" value="EAY05609.1"/>
    <property type="molecule type" value="Genomic_DNA"/>
</dbReference>
<evidence type="ECO:0000313" key="2">
    <source>
        <dbReference type="EMBL" id="EAY05609.1"/>
    </source>
</evidence>
<proteinExistence type="predicted"/>
<dbReference type="InParanoid" id="A2EP05"/>
<dbReference type="STRING" id="5722.A2EP05"/>
<reference evidence="2" key="2">
    <citation type="journal article" date="2007" name="Science">
        <title>Draft genome sequence of the sexually transmitted pathogen Trichomonas vaginalis.</title>
        <authorList>
            <person name="Carlton J.M."/>
            <person name="Hirt R.P."/>
            <person name="Silva J.C."/>
            <person name="Delcher A.L."/>
            <person name="Schatz M."/>
            <person name="Zhao Q."/>
            <person name="Wortman J.R."/>
            <person name="Bidwell S.L."/>
            <person name="Alsmark U.C.M."/>
            <person name="Besteiro S."/>
            <person name="Sicheritz-Ponten T."/>
            <person name="Noel C.J."/>
            <person name="Dacks J.B."/>
            <person name="Foster P.G."/>
            <person name="Simillion C."/>
            <person name="Van de Peer Y."/>
            <person name="Miranda-Saavedra D."/>
            <person name="Barton G.J."/>
            <person name="Westrop G.D."/>
            <person name="Mueller S."/>
            <person name="Dessi D."/>
            <person name="Fiori P.L."/>
            <person name="Ren Q."/>
            <person name="Paulsen I."/>
            <person name="Zhang H."/>
            <person name="Bastida-Corcuera F.D."/>
            <person name="Simoes-Barbosa A."/>
            <person name="Brown M.T."/>
            <person name="Hayes R.D."/>
            <person name="Mukherjee M."/>
            <person name="Okumura C.Y."/>
            <person name="Schneider R."/>
            <person name="Smith A.J."/>
            <person name="Vanacova S."/>
            <person name="Villalvazo M."/>
            <person name="Haas B.J."/>
            <person name="Pertea M."/>
            <person name="Feldblyum T.V."/>
            <person name="Utterback T.R."/>
            <person name="Shu C.L."/>
            <person name="Osoegawa K."/>
            <person name="de Jong P.J."/>
            <person name="Hrdy I."/>
            <person name="Horvathova L."/>
            <person name="Zubacova Z."/>
            <person name="Dolezal P."/>
            <person name="Malik S.B."/>
            <person name="Logsdon J.M. Jr."/>
            <person name="Henze K."/>
            <person name="Gupta A."/>
            <person name="Wang C.C."/>
            <person name="Dunne R.L."/>
            <person name="Upcroft J.A."/>
            <person name="Upcroft P."/>
            <person name="White O."/>
            <person name="Salzberg S.L."/>
            <person name="Tang P."/>
            <person name="Chiu C.-H."/>
            <person name="Lee Y.-S."/>
            <person name="Embley T.M."/>
            <person name="Coombs G.H."/>
            <person name="Mottram J.C."/>
            <person name="Tachezy J."/>
            <person name="Fraser-Liggett C.M."/>
            <person name="Johnson P.J."/>
        </authorList>
    </citation>
    <scope>NUCLEOTIDE SEQUENCE [LARGE SCALE GENOMIC DNA]</scope>
    <source>
        <strain evidence="2">G3</strain>
    </source>
</reference>
<reference evidence="2" key="1">
    <citation type="submission" date="2006-10" db="EMBL/GenBank/DDBJ databases">
        <authorList>
            <person name="Amadeo P."/>
            <person name="Zhao Q."/>
            <person name="Wortman J."/>
            <person name="Fraser-Liggett C."/>
            <person name="Carlton J."/>
        </authorList>
    </citation>
    <scope>NUCLEOTIDE SEQUENCE</scope>
    <source>
        <strain evidence="2">G3</strain>
    </source>
</reference>
<organism evidence="2 3">
    <name type="scientific">Trichomonas vaginalis (strain ATCC PRA-98 / G3)</name>
    <dbReference type="NCBI Taxonomy" id="412133"/>
    <lineage>
        <taxon>Eukaryota</taxon>
        <taxon>Metamonada</taxon>
        <taxon>Parabasalia</taxon>
        <taxon>Trichomonadida</taxon>
        <taxon>Trichomonadidae</taxon>
        <taxon>Trichomonas</taxon>
    </lineage>
</organism>